<comment type="caution">
    <text evidence="2">The sequence shown here is derived from an EMBL/GenBank/DDBJ whole genome shotgun (WGS) entry which is preliminary data.</text>
</comment>
<keyword evidence="3" id="KW-1185">Reference proteome</keyword>
<proteinExistence type="predicted"/>
<dbReference type="AlphaFoldDB" id="A0A9P1E2J1"/>
<evidence type="ECO:0000313" key="2">
    <source>
        <dbReference type="EMBL" id="CAH9073404.1"/>
    </source>
</evidence>
<evidence type="ECO:0000256" key="1">
    <source>
        <dbReference type="SAM" id="MobiDB-lite"/>
    </source>
</evidence>
<feature type="region of interest" description="Disordered" evidence="1">
    <location>
        <begin position="66"/>
        <end position="128"/>
    </location>
</feature>
<protein>
    <submittedName>
        <fullName evidence="2">Uncharacterized protein</fullName>
    </submittedName>
</protein>
<sequence length="150" mass="16836">MYTPTAPHIKTHPKKLPPHLPHVRPTFPLPPFFPNVPRLSPFPFPNMFRNTPPNHCHLRPQPVFASHPRTPKPSSTFPACSQSVELTSPTHPPQKNSVLPHPHEPTVASPRTVPTVREHSSLTPVRPSPLIGRKHLKVVKSVQNHFVVKV</sequence>
<evidence type="ECO:0000313" key="3">
    <source>
        <dbReference type="Proteomes" id="UP001152484"/>
    </source>
</evidence>
<feature type="compositionally biased region" description="Polar residues" evidence="1">
    <location>
        <begin position="72"/>
        <end position="97"/>
    </location>
</feature>
<accession>A0A9P1E2J1</accession>
<dbReference type="Proteomes" id="UP001152484">
    <property type="component" value="Unassembled WGS sequence"/>
</dbReference>
<gene>
    <name evidence="2" type="ORF">CEURO_LOCUS4804</name>
</gene>
<organism evidence="2 3">
    <name type="scientific">Cuscuta europaea</name>
    <name type="common">European dodder</name>
    <dbReference type="NCBI Taxonomy" id="41803"/>
    <lineage>
        <taxon>Eukaryota</taxon>
        <taxon>Viridiplantae</taxon>
        <taxon>Streptophyta</taxon>
        <taxon>Embryophyta</taxon>
        <taxon>Tracheophyta</taxon>
        <taxon>Spermatophyta</taxon>
        <taxon>Magnoliopsida</taxon>
        <taxon>eudicotyledons</taxon>
        <taxon>Gunneridae</taxon>
        <taxon>Pentapetalae</taxon>
        <taxon>asterids</taxon>
        <taxon>lamiids</taxon>
        <taxon>Solanales</taxon>
        <taxon>Convolvulaceae</taxon>
        <taxon>Cuscuteae</taxon>
        <taxon>Cuscuta</taxon>
        <taxon>Cuscuta subgen. Cuscuta</taxon>
    </lineage>
</organism>
<name>A0A9P1E2J1_CUSEU</name>
<reference evidence="2" key="1">
    <citation type="submission" date="2022-07" db="EMBL/GenBank/DDBJ databases">
        <authorList>
            <person name="Macas J."/>
            <person name="Novak P."/>
            <person name="Neumann P."/>
        </authorList>
    </citation>
    <scope>NUCLEOTIDE SEQUENCE</scope>
</reference>
<feature type="region of interest" description="Disordered" evidence="1">
    <location>
        <begin position="1"/>
        <end position="20"/>
    </location>
</feature>
<dbReference type="EMBL" id="CAMAPE010000008">
    <property type="protein sequence ID" value="CAH9073404.1"/>
    <property type="molecule type" value="Genomic_DNA"/>
</dbReference>